<dbReference type="Gene3D" id="3.90.1510.10">
    <property type="entry name" value="Glycerate kinase, domain 2"/>
    <property type="match status" value="1"/>
</dbReference>
<evidence type="ECO:0000313" key="5">
    <source>
        <dbReference type="EMBL" id="KXB55546.1"/>
    </source>
</evidence>
<dbReference type="PANTHER" id="PTHR21599">
    <property type="entry name" value="GLYCERATE KINASE"/>
    <property type="match status" value="1"/>
</dbReference>
<dbReference type="AlphaFoldDB" id="A0A133ZJB8"/>
<reference evidence="6" key="1">
    <citation type="submission" date="2016-01" db="EMBL/GenBank/DDBJ databases">
        <authorList>
            <person name="Mitreva M."/>
            <person name="Pepin K.H."/>
            <person name="Mihindukulasuriya K.A."/>
            <person name="Fulton R."/>
            <person name="Fronick C."/>
            <person name="O'Laughlin M."/>
            <person name="Miner T."/>
            <person name="Herter B."/>
            <person name="Rosa B.A."/>
            <person name="Cordes M."/>
            <person name="Tomlinson C."/>
            <person name="Wollam A."/>
            <person name="Palsikar V.B."/>
            <person name="Mardis E.R."/>
            <person name="Wilson R.K."/>
        </authorList>
    </citation>
    <scope>NUCLEOTIDE SEQUENCE [LARGE SCALE GENOMIC DNA]</scope>
    <source>
        <strain evidence="6">DNF00896</strain>
    </source>
</reference>
<dbReference type="GO" id="GO:0031388">
    <property type="term" value="P:organic acid phosphorylation"/>
    <property type="evidence" value="ECO:0007669"/>
    <property type="project" value="UniProtKB-UniRule"/>
</dbReference>
<dbReference type="InterPro" id="IPR004381">
    <property type="entry name" value="Glycerate_kinase"/>
</dbReference>
<evidence type="ECO:0000256" key="1">
    <source>
        <dbReference type="ARBA" id="ARBA00006284"/>
    </source>
</evidence>
<comment type="similarity">
    <text evidence="1 4">Belongs to the glycerate kinase type-1 family.</text>
</comment>
<comment type="caution">
    <text evidence="5">The sequence shown here is derived from an EMBL/GenBank/DDBJ whole genome shotgun (WGS) entry which is preliminary data.</text>
</comment>
<dbReference type="PATRIC" id="fig|467210.3.peg.2064"/>
<dbReference type="RefSeq" id="WP_060931731.1">
    <property type="nucleotide sequence ID" value="NZ_KQ959840.1"/>
</dbReference>
<dbReference type="Proteomes" id="UP000070394">
    <property type="component" value="Unassembled WGS sequence"/>
</dbReference>
<dbReference type="InterPro" id="IPR036129">
    <property type="entry name" value="Glycerate_kinase_sf"/>
</dbReference>
<dbReference type="InterPro" id="IPR018193">
    <property type="entry name" value="Glyc_kinase_flavodox-like_fold"/>
</dbReference>
<evidence type="ECO:0000313" key="6">
    <source>
        <dbReference type="Proteomes" id="UP000070394"/>
    </source>
</evidence>
<dbReference type="GO" id="GO:0008887">
    <property type="term" value="F:glycerate kinase activity"/>
    <property type="evidence" value="ECO:0007669"/>
    <property type="project" value="UniProtKB-UniRule"/>
</dbReference>
<sequence>MRVVVAIDSFKGSMSSLEAGEAISNGIKKAHKDAEVEIRPLADGGEGTVEALSIGMGGRLINVDVTGPVGRKVRAVYGIVDSSKTAIIEMSQAAGITLVSGDERNPLYTTTFGVGELIKDAINKGCRHFVVGIGGSATNDCGIGMLQALGYEFLDKEGNQVGFGASGVIDIVSIKDENVIKELSECYFRVACDVNNPLCGDLGCSAIYGPQKGATQEMVADMDGWLNAYSKIVKEKYPTADSEYPGTGAAGGLGYAFFNFTNSKLESGIKIVLDETKLEEYVKDADIVVTGEGRLDHQTVMGKAPVGVANIAKKYNKKVIAFSGSVTEDAGVCNEHGIDAFFPILRRIVTLEEAMQTDTAKRNLTDTAEQVFRLL</sequence>
<dbReference type="Gene3D" id="3.40.50.10350">
    <property type="entry name" value="Glycerate kinase, domain 1"/>
    <property type="match status" value="1"/>
</dbReference>
<evidence type="ECO:0000256" key="2">
    <source>
        <dbReference type="ARBA" id="ARBA00022679"/>
    </source>
</evidence>
<dbReference type="EMBL" id="LSDA01000111">
    <property type="protein sequence ID" value="KXB55546.1"/>
    <property type="molecule type" value="Genomic_DNA"/>
</dbReference>
<keyword evidence="3 4" id="KW-0418">Kinase</keyword>
<proteinExistence type="inferred from homology"/>
<evidence type="ECO:0000256" key="4">
    <source>
        <dbReference type="PIRNR" id="PIRNR006078"/>
    </source>
</evidence>
<dbReference type="NCBIfam" id="TIGR00045">
    <property type="entry name" value="glycerate kinase"/>
    <property type="match status" value="1"/>
</dbReference>
<dbReference type="PIRSF" id="PIRSF006078">
    <property type="entry name" value="GlxK"/>
    <property type="match status" value="1"/>
</dbReference>
<dbReference type="InterPro" id="IPR018197">
    <property type="entry name" value="Glycerate_kinase_RE-like"/>
</dbReference>
<organism evidence="5 6">
    <name type="scientific">Lachnoanaerobaculum saburreum</name>
    <dbReference type="NCBI Taxonomy" id="467210"/>
    <lineage>
        <taxon>Bacteria</taxon>
        <taxon>Bacillati</taxon>
        <taxon>Bacillota</taxon>
        <taxon>Clostridia</taxon>
        <taxon>Lachnospirales</taxon>
        <taxon>Lachnospiraceae</taxon>
        <taxon>Lachnoanaerobaculum</taxon>
    </lineage>
</organism>
<accession>A0A133ZJB8</accession>
<evidence type="ECO:0000256" key="3">
    <source>
        <dbReference type="ARBA" id="ARBA00022777"/>
    </source>
</evidence>
<keyword evidence="2 4" id="KW-0808">Transferase</keyword>
<dbReference type="STRING" id="467210.HMPREF1866_02086"/>
<protein>
    <submittedName>
        <fullName evidence="5">Putative glycerate kinase</fullName>
    </submittedName>
</protein>
<dbReference type="Pfam" id="PF02595">
    <property type="entry name" value="Gly_kinase"/>
    <property type="match status" value="1"/>
</dbReference>
<name>A0A133ZJB8_9FIRM</name>
<keyword evidence="6" id="KW-1185">Reference proteome</keyword>
<dbReference type="PANTHER" id="PTHR21599:SF0">
    <property type="entry name" value="GLYCERATE KINASE"/>
    <property type="match status" value="1"/>
</dbReference>
<dbReference type="SUPFAM" id="SSF110738">
    <property type="entry name" value="Glycerate kinase I"/>
    <property type="match status" value="1"/>
</dbReference>
<gene>
    <name evidence="5" type="ORF">HMPREF1866_02086</name>
</gene>
<dbReference type="OrthoDB" id="9774290at2"/>